<gene>
    <name evidence="1" type="ORF">CI109_101085</name>
</gene>
<reference evidence="1" key="1">
    <citation type="submission" date="2017-08" db="EMBL/GenBank/DDBJ databases">
        <authorList>
            <person name="Cuomo C."/>
            <person name="Billmyre B."/>
            <person name="Heitman J."/>
        </authorList>
    </citation>
    <scope>NUCLEOTIDE SEQUENCE</scope>
    <source>
        <strain evidence="1">CBS 12478</strain>
    </source>
</reference>
<dbReference type="InterPro" id="IPR032710">
    <property type="entry name" value="NTF2-like_dom_sf"/>
</dbReference>
<protein>
    <submittedName>
        <fullName evidence="1">Uncharacterized protein</fullName>
    </submittedName>
</protein>
<accession>A0A5M6C4V7</accession>
<dbReference type="KEGG" id="ksn:43586854"/>
<keyword evidence="2" id="KW-1185">Reference proteome</keyword>
<dbReference type="Proteomes" id="UP000322225">
    <property type="component" value="Chromosome 2"/>
</dbReference>
<dbReference type="OrthoDB" id="2830113at2759"/>
<name>A0A5M6C4V7_9TREE</name>
<dbReference type="GeneID" id="43586854"/>
<dbReference type="RefSeq" id="XP_031863076.1">
    <property type="nucleotide sequence ID" value="XM_032002737.1"/>
</dbReference>
<dbReference type="Gene3D" id="3.10.450.50">
    <property type="match status" value="1"/>
</dbReference>
<dbReference type="EMBL" id="CP144052">
    <property type="protein sequence ID" value="WWD16655.1"/>
    <property type="molecule type" value="Genomic_DNA"/>
</dbReference>
<sequence length="116" mass="13295">MSDTGKTNTDLENHYRAYIGTINALPQSTLNPYLAPTIIHNDRNLTPEEYHKLVVNGAVFTVDSVIADVQKKKVAARLSIEWSNDKGGKTEVKEHVFYQLNEDWQIEQVWSMVEYL</sequence>
<dbReference type="SUPFAM" id="SSF54427">
    <property type="entry name" value="NTF2-like"/>
    <property type="match status" value="1"/>
</dbReference>
<proteinExistence type="predicted"/>
<reference evidence="1" key="2">
    <citation type="submission" date="2024-01" db="EMBL/GenBank/DDBJ databases">
        <title>Comparative genomics of Cryptococcus and Kwoniella reveals pathogenesis evolution and contrasting modes of karyotype evolution via chromosome fusion or intercentromeric recombination.</title>
        <authorList>
            <person name="Coelho M.A."/>
            <person name="David-Palma M."/>
            <person name="Shea T."/>
            <person name="Bowers K."/>
            <person name="McGinley-Smith S."/>
            <person name="Mohammad A.W."/>
            <person name="Gnirke A."/>
            <person name="Yurkov A.M."/>
            <person name="Nowrousian M."/>
            <person name="Sun S."/>
            <person name="Cuomo C.A."/>
            <person name="Heitman J."/>
        </authorList>
    </citation>
    <scope>NUCLEOTIDE SEQUENCE</scope>
    <source>
        <strain evidence="1">CBS 12478</strain>
    </source>
</reference>
<dbReference type="AlphaFoldDB" id="A0A5M6C4V7"/>
<evidence type="ECO:0000313" key="1">
    <source>
        <dbReference type="EMBL" id="WWD16655.1"/>
    </source>
</evidence>
<evidence type="ECO:0000313" key="2">
    <source>
        <dbReference type="Proteomes" id="UP000322225"/>
    </source>
</evidence>
<organism evidence="1 2">
    <name type="scientific">Kwoniella shandongensis</name>
    <dbReference type="NCBI Taxonomy" id="1734106"/>
    <lineage>
        <taxon>Eukaryota</taxon>
        <taxon>Fungi</taxon>
        <taxon>Dikarya</taxon>
        <taxon>Basidiomycota</taxon>
        <taxon>Agaricomycotina</taxon>
        <taxon>Tremellomycetes</taxon>
        <taxon>Tremellales</taxon>
        <taxon>Cryptococcaceae</taxon>
        <taxon>Kwoniella</taxon>
    </lineage>
</organism>